<sequence length="227" mass="25547">MNGRVQRMSFQQFMELTTTLLPLLLVMAVDSTRTVAASSSNQQCGNSLQQTLKLTRFVQKESVLLIKTYKAAQGEMSELFCKVSVNDVPDPNISGLEPSERIASIYTHLQAFMAHFKRVYEQQTDLQLPSSPLLGELTAVSSRSRDLAALMNGFYQSLFPNLPMPEPAGGPTMLPPPQNVFQQKVYGCAVLRTYKEFLSNVARELRTLKGKVCRRRMETNTFLLRMT</sequence>
<evidence type="ECO:0000256" key="1">
    <source>
        <dbReference type="ARBA" id="ARBA00004496"/>
    </source>
</evidence>
<dbReference type="PANTHER" id="PTHR15196">
    <property type="entry name" value="CILIARY NEUROTROPHIC FACTOR"/>
    <property type="match status" value="1"/>
</dbReference>
<protein>
    <recommendedName>
        <fullName evidence="4">Ciliary neurotrophic factor</fullName>
    </recommendedName>
</protein>
<evidence type="ECO:0000256" key="12">
    <source>
        <dbReference type="ARBA" id="ARBA00025427"/>
    </source>
</evidence>
<evidence type="ECO:0000256" key="11">
    <source>
        <dbReference type="ARBA" id="ARBA00023030"/>
    </source>
</evidence>
<dbReference type="SUPFAM" id="SSF47266">
    <property type="entry name" value="4-helical cytokines"/>
    <property type="match status" value="1"/>
</dbReference>
<organism evidence="14 15">
    <name type="scientific">Pleuronectes platessa</name>
    <name type="common">European plaice</name>
    <dbReference type="NCBI Taxonomy" id="8262"/>
    <lineage>
        <taxon>Eukaryota</taxon>
        <taxon>Metazoa</taxon>
        <taxon>Chordata</taxon>
        <taxon>Craniata</taxon>
        <taxon>Vertebrata</taxon>
        <taxon>Euteleostomi</taxon>
        <taxon>Actinopterygii</taxon>
        <taxon>Neopterygii</taxon>
        <taxon>Teleostei</taxon>
        <taxon>Neoteleostei</taxon>
        <taxon>Acanthomorphata</taxon>
        <taxon>Carangaria</taxon>
        <taxon>Pleuronectiformes</taxon>
        <taxon>Pleuronectoidei</taxon>
        <taxon>Pleuronectidae</taxon>
        <taxon>Pleuronectes</taxon>
    </lineage>
</organism>
<dbReference type="InterPro" id="IPR001581">
    <property type="entry name" value="Leukemia_IF/oncostatin"/>
</dbReference>
<evidence type="ECO:0000256" key="13">
    <source>
        <dbReference type="SAM" id="SignalP"/>
    </source>
</evidence>
<feature type="chain" id="PRO_5040292924" description="Ciliary neurotrophic factor" evidence="13">
    <location>
        <begin position="29"/>
        <end position="227"/>
    </location>
</feature>
<keyword evidence="11" id="KW-0339">Growth factor</keyword>
<evidence type="ECO:0000313" key="15">
    <source>
        <dbReference type="Proteomes" id="UP001153269"/>
    </source>
</evidence>
<keyword evidence="10" id="KW-0524">Neurogenesis</keyword>
<comment type="subcellular location">
    <subcellularLocation>
        <location evidence="1">Cytoplasm</location>
    </subcellularLocation>
    <subcellularLocation>
        <location evidence="2">Secreted</location>
    </subcellularLocation>
</comment>
<dbReference type="GO" id="GO:0005615">
    <property type="term" value="C:extracellular space"/>
    <property type="evidence" value="ECO:0007669"/>
    <property type="project" value="UniProtKB-KW"/>
</dbReference>
<keyword evidence="5" id="KW-0217">Developmental protein</keyword>
<dbReference type="Gene3D" id="1.20.1250.10">
    <property type="match status" value="1"/>
</dbReference>
<dbReference type="GO" id="GO:0006955">
    <property type="term" value="P:immune response"/>
    <property type="evidence" value="ECO:0007669"/>
    <property type="project" value="InterPro"/>
</dbReference>
<proteinExistence type="inferred from homology"/>
<accession>A0A9N7Z1F6</accession>
<keyword evidence="13" id="KW-0732">Signal</keyword>
<reference evidence="14" key="1">
    <citation type="submission" date="2020-03" db="EMBL/GenBank/DDBJ databases">
        <authorList>
            <person name="Weist P."/>
        </authorList>
    </citation>
    <scope>NUCLEOTIDE SEQUENCE</scope>
</reference>
<keyword evidence="8" id="KW-0964">Secreted</keyword>
<name>A0A9N7Z1F6_PLEPL</name>
<dbReference type="AlphaFoldDB" id="A0A9N7Z1F6"/>
<keyword evidence="7" id="KW-0202">Cytokine</keyword>
<comment type="function">
    <text evidence="12">CNTF is a survival factor for various neuronal cell types. Seems to prevent the degeneration of motor axons after axotomy.</text>
</comment>
<dbReference type="GO" id="GO:0043524">
    <property type="term" value="P:negative regulation of neuron apoptotic process"/>
    <property type="evidence" value="ECO:0007669"/>
    <property type="project" value="InterPro"/>
</dbReference>
<evidence type="ECO:0000256" key="10">
    <source>
        <dbReference type="ARBA" id="ARBA00022902"/>
    </source>
</evidence>
<evidence type="ECO:0000256" key="8">
    <source>
        <dbReference type="ARBA" id="ARBA00022525"/>
    </source>
</evidence>
<dbReference type="GO" id="GO:0070120">
    <property type="term" value="P:ciliary neurotrophic factor-mediated signaling pathway"/>
    <property type="evidence" value="ECO:0007669"/>
    <property type="project" value="InterPro"/>
</dbReference>
<keyword evidence="9" id="KW-0221">Differentiation</keyword>
<evidence type="ECO:0000256" key="3">
    <source>
        <dbReference type="ARBA" id="ARBA00007988"/>
    </source>
</evidence>
<comment type="caution">
    <text evidence="14">The sequence shown here is derived from an EMBL/GenBank/DDBJ whole genome shotgun (WGS) entry which is preliminary data.</text>
</comment>
<evidence type="ECO:0000256" key="4">
    <source>
        <dbReference type="ARBA" id="ARBA00015150"/>
    </source>
</evidence>
<keyword evidence="15" id="KW-1185">Reference proteome</keyword>
<dbReference type="EMBL" id="CADEAL010003958">
    <property type="protein sequence ID" value="CAB1447763.1"/>
    <property type="molecule type" value="Genomic_DNA"/>
</dbReference>
<keyword evidence="6" id="KW-0963">Cytoplasm</keyword>
<evidence type="ECO:0000313" key="14">
    <source>
        <dbReference type="EMBL" id="CAB1447763.1"/>
    </source>
</evidence>
<evidence type="ECO:0000256" key="2">
    <source>
        <dbReference type="ARBA" id="ARBA00004613"/>
    </source>
</evidence>
<dbReference type="GO" id="GO:0007399">
    <property type="term" value="P:nervous system development"/>
    <property type="evidence" value="ECO:0007669"/>
    <property type="project" value="UniProtKB-KW"/>
</dbReference>
<gene>
    <name evidence="14" type="ORF">PLEPLA_LOCUS35440</name>
</gene>
<evidence type="ECO:0000256" key="5">
    <source>
        <dbReference type="ARBA" id="ARBA00022473"/>
    </source>
</evidence>
<dbReference type="GO" id="GO:0030154">
    <property type="term" value="P:cell differentiation"/>
    <property type="evidence" value="ECO:0007669"/>
    <property type="project" value="UniProtKB-KW"/>
</dbReference>
<dbReference type="InterPro" id="IPR000151">
    <property type="entry name" value="Ciliary_neurotrophic_fac_CNTF"/>
</dbReference>
<dbReference type="PANTHER" id="PTHR15196:SF0">
    <property type="entry name" value="CILIARY NEUROTROPHIC FACTOR"/>
    <property type="match status" value="1"/>
</dbReference>
<evidence type="ECO:0000256" key="7">
    <source>
        <dbReference type="ARBA" id="ARBA00022514"/>
    </source>
</evidence>
<dbReference type="Pfam" id="PF01291">
    <property type="entry name" value="LIF_OSM"/>
    <property type="match status" value="1"/>
</dbReference>
<comment type="similarity">
    <text evidence="3">Belongs to the CNTF family.</text>
</comment>
<dbReference type="GO" id="GO:0008083">
    <property type="term" value="F:growth factor activity"/>
    <property type="evidence" value="ECO:0007669"/>
    <property type="project" value="UniProtKB-KW"/>
</dbReference>
<evidence type="ECO:0000256" key="9">
    <source>
        <dbReference type="ARBA" id="ARBA00022782"/>
    </source>
</evidence>
<evidence type="ECO:0000256" key="6">
    <source>
        <dbReference type="ARBA" id="ARBA00022490"/>
    </source>
</evidence>
<dbReference type="GO" id="GO:0005125">
    <property type="term" value="F:cytokine activity"/>
    <property type="evidence" value="ECO:0007669"/>
    <property type="project" value="UniProtKB-KW"/>
</dbReference>
<dbReference type="InterPro" id="IPR009079">
    <property type="entry name" value="4_helix_cytokine-like_core"/>
</dbReference>
<dbReference type="Proteomes" id="UP001153269">
    <property type="component" value="Unassembled WGS sequence"/>
</dbReference>
<dbReference type="GO" id="GO:0005737">
    <property type="term" value="C:cytoplasm"/>
    <property type="evidence" value="ECO:0007669"/>
    <property type="project" value="UniProtKB-SubCell"/>
</dbReference>
<dbReference type="GO" id="GO:0005127">
    <property type="term" value="F:ciliary neurotrophic factor receptor binding"/>
    <property type="evidence" value="ECO:0007669"/>
    <property type="project" value="InterPro"/>
</dbReference>
<feature type="signal peptide" evidence="13">
    <location>
        <begin position="1"/>
        <end position="28"/>
    </location>
</feature>